<dbReference type="InterPro" id="IPR004115">
    <property type="entry name" value="GAD-like_sf"/>
</dbReference>
<dbReference type="Gene3D" id="3.30.930.10">
    <property type="entry name" value="Bira Bifunctional Protein, Domain 2"/>
    <property type="match status" value="1"/>
</dbReference>
<evidence type="ECO:0000259" key="6">
    <source>
        <dbReference type="PROSITE" id="PS50862"/>
    </source>
</evidence>
<dbReference type="EMBL" id="BARU01021534">
    <property type="protein sequence ID" value="GAH47782.1"/>
    <property type="molecule type" value="Genomic_DNA"/>
</dbReference>
<dbReference type="PANTHER" id="PTHR22594">
    <property type="entry name" value="ASPARTYL/LYSYL-TRNA SYNTHETASE"/>
    <property type="match status" value="1"/>
</dbReference>
<reference evidence="7" key="1">
    <citation type="journal article" date="2014" name="Front. Microbiol.">
        <title>High frequency of phylogenetically diverse reductive dehalogenase-homologous genes in deep subseafloor sedimentary metagenomes.</title>
        <authorList>
            <person name="Kawai M."/>
            <person name="Futagami T."/>
            <person name="Toyoda A."/>
            <person name="Takaki Y."/>
            <person name="Nishi S."/>
            <person name="Hori S."/>
            <person name="Arai W."/>
            <person name="Tsubouchi T."/>
            <person name="Morono Y."/>
            <person name="Uchiyama I."/>
            <person name="Ito T."/>
            <person name="Fujiyama A."/>
            <person name="Inagaki F."/>
            <person name="Takami H."/>
        </authorList>
    </citation>
    <scope>NUCLEOTIDE SEQUENCE</scope>
    <source>
        <strain evidence="7">Expedition CK06-06</strain>
    </source>
</reference>
<sequence>FRDEDSRADRQAEFTQLDIEAAFVDEEDIYLLMEGLLGYVFKECMDLKIVQPFPRLTFDEAMAKYGTDKPDLRFGMELWEATEAFAGVEADFIAKIIGEGGSFIGLTVPGGAEFSRKERDELERLAKKLGAGGLIQLKWKGGKVEGALAKFIDQGVKERLLEVSGGSDGDLIVAVGGQLSKSQEVMGQIRLALGERLELVKSDDFKWLWVTDFPLFELADGVITSSHHPFTAPREGDIPLLDSDPLKVYARHYDLVLNGVELGSGSVRIHDAVVQRRIFNLL</sequence>
<organism evidence="7">
    <name type="scientific">marine sediment metagenome</name>
    <dbReference type="NCBI Taxonomy" id="412755"/>
    <lineage>
        <taxon>unclassified sequences</taxon>
        <taxon>metagenomes</taxon>
        <taxon>ecological metagenomes</taxon>
    </lineage>
</organism>
<dbReference type="PROSITE" id="PS50862">
    <property type="entry name" value="AA_TRNA_LIGASE_II"/>
    <property type="match status" value="1"/>
</dbReference>
<proteinExistence type="predicted"/>
<keyword evidence="4" id="KW-0648">Protein biosynthesis</keyword>
<protein>
    <recommendedName>
        <fullName evidence="6">Aminoacyl-transfer RNA synthetases class-II family profile domain-containing protein</fullName>
    </recommendedName>
</protein>
<dbReference type="PANTHER" id="PTHR22594:SF5">
    <property type="entry name" value="ASPARTATE--TRNA LIGASE, MITOCHONDRIAL"/>
    <property type="match status" value="1"/>
</dbReference>
<feature type="non-terminal residue" evidence="7">
    <location>
        <position position="282"/>
    </location>
</feature>
<feature type="domain" description="Aminoacyl-transfer RNA synthetases class-II family profile" evidence="6">
    <location>
        <begin position="1"/>
        <end position="282"/>
    </location>
</feature>
<dbReference type="GO" id="GO:0004815">
    <property type="term" value="F:aspartate-tRNA ligase activity"/>
    <property type="evidence" value="ECO:0007669"/>
    <property type="project" value="TreeGrafter"/>
</dbReference>
<dbReference type="Gene3D" id="3.30.1360.30">
    <property type="entry name" value="GAD-like domain"/>
    <property type="match status" value="1"/>
</dbReference>
<dbReference type="InterPro" id="IPR045864">
    <property type="entry name" value="aa-tRNA-synth_II/BPL/LPL"/>
</dbReference>
<evidence type="ECO:0000256" key="2">
    <source>
        <dbReference type="ARBA" id="ARBA00022741"/>
    </source>
</evidence>
<keyword evidence="3" id="KW-0067">ATP-binding</keyword>
<dbReference type="InterPro" id="IPR029351">
    <property type="entry name" value="GAD_dom"/>
</dbReference>
<dbReference type="InterPro" id="IPR006195">
    <property type="entry name" value="aa-tRNA-synth_II"/>
</dbReference>
<accession>X1FS17</accession>
<dbReference type="Pfam" id="PF00152">
    <property type="entry name" value="tRNA-synt_2"/>
    <property type="match status" value="1"/>
</dbReference>
<evidence type="ECO:0000256" key="1">
    <source>
        <dbReference type="ARBA" id="ARBA00022598"/>
    </source>
</evidence>
<dbReference type="SUPFAM" id="SSF55681">
    <property type="entry name" value="Class II aaRS and biotin synthetases"/>
    <property type="match status" value="1"/>
</dbReference>
<evidence type="ECO:0000256" key="4">
    <source>
        <dbReference type="ARBA" id="ARBA00022917"/>
    </source>
</evidence>
<name>X1FS17_9ZZZZ</name>
<dbReference type="AlphaFoldDB" id="X1FS17"/>
<feature type="non-terminal residue" evidence="7">
    <location>
        <position position="1"/>
    </location>
</feature>
<keyword evidence="5" id="KW-0030">Aminoacyl-tRNA synthetase</keyword>
<dbReference type="GO" id="GO:0005524">
    <property type="term" value="F:ATP binding"/>
    <property type="evidence" value="ECO:0007669"/>
    <property type="project" value="UniProtKB-KW"/>
</dbReference>
<comment type="caution">
    <text evidence="7">The sequence shown here is derived from an EMBL/GenBank/DDBJ whole genome shotgun (WGS) entry which is preliminary data.</text>
</comment>
<dbReference type="InterPro" id="IPR004364">
    <property type="entry name" value="Aa-tRNA-synt_II"/>
</dbReference>
<keyword evidence="2" id="KW-0547">Nucleotide-binding</keyword>
<dbReference type="GO" id="GO:0005737">
    <property type="term" value="C:cytoplasm"/>
    <property type="evidence" value="ECO:0007669"/>
    <property type="project" value="InterPro"/>
</dbReference>
<keyword evidence="1" id="KW-0436">Ligase</keyword>
<dbReference type="Pfam" id="PF02938">
    <property type="entry name" value="GAD"/>
    <property type="match status" value="1"/>
</dbReference>
<evidence type="ECO:0000256" key="3">
    <source>
        <dbReference type="ARBA" id="ARBA00022840"/>
    </source>
</evidence>
<evidence type="ECO:0000313" key="7">
    <source>
        <dbReference type="EMBL" id="GAH47782.1"/>
    </source>
</evidence>
<evidence type="ECO:0000256" key="5">
    <source>
        <dbReference type="ARBA" id="ARBA00023146"/>
    </source>
</evidence>
<gene>
    <name evidence="7" type="ORF">S03H2_35232</name>
</gene>
<dbReference type="GO" id="GO:0006422">
    <property type="term" value="P:aspartyl-tRNA aminoacylation"/>
    <property type="evidence" value="ECO:0007669"/>
    <property type="project" value="TreeGrafter"/>
</dbReference>
<dbReference type="SUPFAM" id="SSF55261">
    <property type="entry name" value="GAD domain-like"/>
    <property type="match status" value="1"/>
</dbReference>